<feature type="DNA-binding region" description="H-T-H motif" evidence="4">
    <location>
        <begin position="24"/>
        <end position="43"/>
    </location>
</feature>
<dbReference type="Proteomes" id="UP001596523">
    <property type="component" value="Unassembled WGS sequence"/>
</dbReference>
<dbReference type="Pfam" id="PF16925">
    <property type="entry name" value="TetR_C_13"/>
    <property type="match status" value="1"/>
</dbReference>
<dbReference type="InterPro" id="IPR009057">
    <property type="entry name" value="Homeodomain-like_sf"/>
</dbReference>
<proteinExistence type="predicted"/>
<evidence type="ECO:0000313" key="7">
    <source>
        <dbReference type="Proteomes" id="UP001596523"/>
    </source>
</evidence>
<dbReference type="EMBL" id="JBHTCF010000020">
    <property type="protein sequence ID" value="MFC7309312.1"/>
    <property type="molecule type" value="Genomic_DNA"/>
</dbReference>
<keyword evidence="3" id="KW-0804">Transcription</keyword>
<feature type="domain" description="HTH tetR-type" evidence="5">
    <location>
        <begin position="1"/>
        <end position="61"/>
    </location>
</feature>
<keyword evidence="7" id="KW-1185">Reference proteome</keyword>
<evidence type="ECO:0000256" key="4">
    <source>
        <dbReference type="PROSITE-ProRule" id="PRU00335"/>
    </source>
</evidence>
<dbReference type="SUPFAM" id="SSF48498">
    <property type="entry name" value="Tetracyclin repressor-like, C-terminal domain"/>
    <property type="match status" value="1"/>
</dbReference>
<dbReference type="SUPFAM" id="SSF46689">
    <property type="entry name" value="Homeodomain-like"/>
    <property type="match status" value="1"/>
</dbReference>
<dbReference type="Pfam" id="PF00440">
    <property type="entry name" value="TetR_N"/>
    <property type="match status" value="1"/>
</dbReference>
<keyword evidence="1" id="KW-0805">Transcription regulation</keyword>
<dbReference type="InterPro" id="IPR011075">
    <property type="entry name" value="TetR_C"/>
</dbReference>
<dbReference type="RefSeq" id="WP_381838117.1">
    <property type="nucleotide sequence ID" value="NZ_JBHTCF010000020.1"/>
</dbReference>
<dbReference type="Gene3D" id="1.10.357.10">
    <property type="entry name" value="Tetracycline Repressor, domain 2"/>
    <property type="match status" value="1"/>
</dbReference>
<name>A0ABW2JU00_9ACTN</name>
<dbReference type="PANTHER" id="PTHR47506">
    <property type="entry name" value="TRANSCRIPTIONAL REGULATORY PROTEIN"/>
    <property type="match status" value="1"/>
</dbReference>
<organism evidence="6 7">
    <name type="scientific">Streptomyces monticola</name>
    <dbReference type="NCBI Taxonomy" id="2666263"/>
    <lineage>
        <taxon>Bacteria</taxon>
        <taxon>Bacillati</taxon>
        <taxon>Actinomycetota</taxon>
        <taxon>Actinomycetes</taxon>
        <taxon>Kitasatosporales</taxon>
        <taxon>Streptomycetaceae</taxon>
        <taxon>Streptomyces</taxon>
    </lineage>
</organism>
<evidence type="ECO:0000256" key="3">
    <source>
        <dbReference type="ARBA" id="ARBA00023163"/>
    </source>
</evidence>
<evidence type="ECO:0000313" key="6">
    <source>
        <dbReference type="EMBL" id="MFC7309312.1"/>
    </source>
</evidence>
<evidence type="ECO:0000256" key="1">
    <source>
        <dbReference type="ARBA" id="ARBA00023015"/>
    </source>
</evidence>
<dbReference type="InterPro" id="IPR001647">
    <property type="entry name" value="HTH_TetR"/>
</dbReference>
<protein>
    <submittedName>
        <fullName evidence="6">TetR/AcrR family transcriptional regulator</fullName>
    </submittedName>
</protein>
<gene>
    <name evidence="6" type="ORF">ACFQVC_34525</name>
</gene>
<dbReference type="PROSITE" id="PS50977">
    <property type="entry name" value="HTH_TETR_2"/>
    <property type="match status" value="1"/>
</dbReference>
<sequence length="188" mass="20311">MATPERLIEATRELLWERGYVGTSPKAIQERSGVGVGSMYHHFDGKAGLALAAMQRSAQELRDAAEAHFAGPGTAVQRIASYLLRERDVLRGCPIGRLTMDFDVIEEARLRAPLDELFAWLRARLADLVAEGQTDGDIDTRLDPQAVGAMIAAVVQGGYVVARSAESAEPFEASIRGALQLLGYEDGA</sequence>
<evidence type="ECO:0000259" key="5">
    <source>
        <dbReference type="PROSITE" id="PS50977"/>
    </source>
</evidence>
<accession>A0ABW2JU00</accession>
<dbReference type="InterPro" id="IPR036271">
    <property type="entry name" value="Tet_transcr_reg_TetR-rel_C_sf"/>
</dbReference>
<comment type="caution">
    <text evidence="6">The sequence shown here is derived from an EMBL/GenBank/DDBJ whole genome shotgun (WGS) entry which is preliminary data.</text>
</comment>
<reference evidence="7" key="1">
    <citation type="journal article" date="2019" name="Int. J. Syst. Evol. Microbiol.">
        <title>The Global Catalogue of Microorganisms (GCM) 10K type strain sequencing project: providing services to taxonomists for standard genome sequencing and annotation.</title>
        <authorList>
            <consortium name="The Broad Institute Genomics Platform"/>
            <consortium name="The Broad Institute Genome Sequencing Center for Infectious Disease"/>
            <person name="Wu L."/>
            <person name="Ma J."/>
        </authorList>
    </citation>
    <scope>NUCLEOTIDE SEQUENCE [LARGE SCALE GENOMIC DNA]</scope>
    <source>
        <strain evidence="7">SYNS20</strain>
    </source>
</reference>
<dbReference type="PANTHER" id="PTHR47506:SF3">
    <property type="entry name" value="HTH-TYPE TRANSCRIPTIONAL REGULATOR LMRA"/>
    <property type="match status" value="1"/>
</dbReference>
<keyword evidence="2 4" id="KW-0238">DNA-binding</keyword>
<evidence type="ECO:0000256" key="2">
    <source>
        <dbReference type="ARBA" id="ARBA00023125"/>
    </source>
</evidence>
<dbReference type="PRINTS" id="PR00455">
    <property type="entry name" value="HTHTETR"/>
</dbReference>